<comment type="caution">
    <text evidence="2">The sequence shown here is derived from an EMBL/GenBank/DDBJ whole genome shotgun (WGS) entry which is preliminary data.</text>
</comment>
<dbReference type="Pfam" id="PF14905">
    <property type="entry name" value="OMP_b-brl_3"/>
    <property type="match status" value="1"/>
</dbReference>
<dbReference type="Proteomes" id="UP000004524">
    <property type="component" value="Unassembled WGS sequence"/>
</dbReference>
<keyword evidence="3" id="KW-1185">Reference proteome</keyword>
<dbReference type="EMBL" id="ADWO01000081">
    <property type="protein sequence ID" value="EFI71315.1"/>
    <property type="molecule type" value="Genomic_DNA"/>
</dbReference>
<dbReference type="InterPro" id="IPR008969">
    <property type="entry name" value="CarboxyPept-like_regulatory"/>
</dbReference>
<evidence type="ECO:0000313" key="2">
    <source>
        <dbReference type="EMBL" id="EFI71315.1"/>
    </source>
</evidence>
<name>D8DZ73_9BACT</name>
<organism evidence="2 3">
    <name type="scientific">Segatella baroniae B14</name>
    <dbReference type="NCBI Taxonomy" id="752555"/>
    <lineage>
        <taxon>Bacteria</taxon>
        <taxon>Pseudomonadati</taxon>
        <taxon>Bacteroidota</taxon>
        <taxon>Bacteroidia</taxon>
        <taxon>Bacteroidales</taxon>
        <taxon>Prevotellaceae</taxon>
        <taxon>Segatella</taxon>
    </lineage>
</organism>
<dbReference type="InterPro" id="IPR041700">
    <property type="entry name" value="OMP_b-brl_3"/>
</dbReference>
<proteinExistence type="predicted"/>
<sequence length="839" mass="95633">MPLDTFAQRISHTYNNVSLSKALLQLNNEQTAYVINFLYNELEDFRVTATIKNKRLPDAIQQMIGFYPVRMTVKPDDREIYVECTHKTDRHLTGTIIDEQGLPLEYANIAILNPVDSTLLGGGVSNESGYFAIPYEQAKVLARISYVGYKTIYKICSKSEVGVIRLQVDNHALKGVTVKGHVPQYQMGSEGLVTNVENTVLSKLGTGEDVLAHVPGITKKDGAFEVFGKGAPLIYINGRLMRDASELDQLKSENIKSVELITNPGAKYDASAKAVVKIRTKAAQGEGFGFDVRSSYYQSENTDLIKQLNWNYRHNNLDVFGTIYYGLNNGHYPSNTTTIVETDTLWRQNFVQDYKPKKQSWRNTVGANYLLDDNNSIGMRYTLTLRPDNHTNTSLNSDVTADGEYFDHLDNTVHADVSYRPAHLLNVYYKGKIGKAEIDFNTDYLYNRESDHAVYTEQSTSQENRVVNSENRECNKLFASKLNVDFPLWGGGLTVGAEYTYTNRNDDYINPEHYVPTSFAKLKESHIAPLVEYNRQIDRFQFSAGVRYEWVSFDYFENDLHLDEQSRSFGNLFPSFSVGTRIGKTHLHLGYSAKVRRPTYQQLSNNVTYGNRFLLQSGNPFLRHEYIHDLSLTGVWKFLQFAISYNDRRDAVIYWAEQQAENTAVTRVTQTNIPTLKSIMAQVAIAPKFGFWSPELSVGMQKQWLTLHTDVRTYQMNKPIFQLSLDNAFDFGYGWVASVEAYLTTKGNDENVYCFRNKGAVNVSLTKSLLNDHLSILVQGNDLFHTEKQGMLLYAGWMHSEQTSWYDSREFVLTLRYNFNTTRSKYKGTGAGNDEKNRL</sequence>
<dbReference type="SUPFAM" id="SSF49464">
    <property type="entry name" value="Carboxypeptidase regulatory domain-like"/>
    <property type="match status" value="1"/>
</dbReference>
<dbReference type="AlphaFoldDB" id="D8DZ73"/>
<feature type="domain" description="Outer membrane protein beta-barrel" evidence="1">
    <location>
        <begin position="435"/>
        <end position="817"/>
    </location>
</feature>
<reference evidence="2 3" key="1">
    <citation type="journal article" date="2010" name="Microb. Ecol.">
        <title>Comparative genome analysis of Prevotella ruminicola and Prevotella bryantii: insights into their environmental niche.</title>
        <authorList>
            <consortium name="North American Consortium for Rumen Bacteria"/>
            <person name="Purushe J."/>
            <person name="Fouts D.E."/>
            <person name="Morrison M."/>
            <person name="White B.A."/>
            <person name="Mackie R.I."/>
            <person name="Coutinho P.M."/>
            <person name="Henrissat B."/>
            <person name="Nelson K.E."/>
        </authorList>
    </citation>
    <scope>NUCLEOTIDE SEQUENCE [LARGE SCALE GENOMIC DNA]</scope>
    <source>
        <strain evidence="2 3">B14</strain>
    </source>
</reference>
<evidence type="ECO:0000313" key="3">
    <source>
        <dbReference type="Proteomes" id="UP000004524"/>
    </source>
</evidence>
<dbReference type="SUPFAM" id="SSF56935">
    <property type="entry name" value="Porins"/>
    <property type="match status" value="1"/>
</dbReference>
<protein>
    <recommendedName>
        <fullName evidence="1">Outer membrane protein beta-barrel domain-containing protein</fullName>
    </recommendedName>
</protein>
<gene>
    <name evidence="2" type="ORF">PBR_2786</name>
</gene>
<evidence type="ECO:0000259" key="1">
    <source>
        <dbReference type="Pfam" id="PF14905"/>
    </source>
</evidence>
<accession>D8DZ73</accession>